<dbReference type="SUPFAM" id="SSF52091">
    <property type="entry name" value="SpoIIaa-like"/>
    <property type="match status" value="1"/>
</dbReference>
<dbReference type="EMBL" id="JAGGMS010000001">
    <property type="protein sequence ID" value="MBP2181783.1"/>
    <property type="molecule type" value="Genomic_DNA"/>
</dbReference>
<dbReference type="InterPro" id="IPR036890">
    <property type="entry name" value="HATPase_C_sf"/>
</dbReference>
<dbReference type="PANTHER" id="PTHR35526:SF3">
    <property type="entry name" value="ANTI-SIGMA-F FACTOR RSBW"/>
    <property type="match status" value="1"/>
</dbReference>
<proteinExistence type="predicted"/>
<accession>A0ABS4PR39</accession>
<protein>
    <submittedName>
        <fullName evidence="2">Anti-anti-sigma regulatory factor</fullName>
    </submittedName>
</protein>
<dbReference type="InterPro" id="IPR002645">
    <property type="entry name" value="STAS_dom"/>
</dbReference>
<feature type="domain" description="STAS" evidence="1">
    <location>
        <begin position="9"/>
        <end position="119"/>
    </location>
</feature>
<dbReference type="Pfam" id="PF01740">
    <property type="entry name" value="STAS"/>
    <property type="match status" value="1"/>
</dbReference>
<organism evidence="2 3">
    <name type="scientific">Amycolatopsis magusensis</name>
    <dbReference type="NCBI Taxonomy" id="882444"/>
    <lineage>
        <taxon>Bacteria</taxon>
        <taxon>Bacillati</taxon>
        <taxon>Actinomycetota</taxon>
        <taxon>Actinomycetes</taxon>
        <taxon>Pseudonocardiales</taxon>
        <taxon>Pseudonocardiaceae</taxon>
        <taxon>Amycolatopsis</taxon>
    </lineage>
</organism>
<name>A0ABS4PR39_9PSEU</name>
<reference evidence="2 3" key="1">
    <citation type="submission" date="2021-03" db="EMBL/GenBank/DDBJ databases">
        <title>Sequencing the genomes of 1000 actinobacteria strains.</title>
        <authorList>
            <person name="Klenk H.-P."/>
        </authorList>
    </citation>
    <scope>NUCLEOTIDE SEQUENCE [LARGE SCALE GENOMIC DNA]</scope>
    <source>
        <strain evidence="2 3">DSM 45510</strain>
    </source>
</reference>
<gene>
    <name evidence="2" type="ORF">JOM49_003309</name>
</gene>
<dbReference type="PANTHER" id="PTHR35526">
    <property type="entry name" value="ANTI-SIGMA-F FACTOR RSBW-RELATED"/>
    <property type="match status" value="1"/>
</dbReference>
<evidence type="ECO:0000313" key="3">
    <source>
        <dbReference type="Proteomes" id="UP000741013"/>
    </source>
</evidence>
<dbReference type="Proteomes" id="UP000741013">
    <property type="component" value="Unassembled WGS sequence"/>
</dbReference>
<dbReference type="InterPro" id="IPR050267">
    <property type="entry name" value="Anti-sigma-factor_SerPK"/>
</dbReference>
<evidence type="ECO:0000259" key="1">
    <source>
        <dbReference type="PROSITE" id="PS50801"/>
    </source>
</evidence>
<sequence>MTTGGDEALSISVAEQAGCRVVAVSGELTITAYPELRDVMLKCAVEQPSAVIVDIEELRVATPSLVSVFAQVSMRLSDWPGVPVLLVAGEEASRRLFEHTPVPRFVPVFPTVDDAVGGSTDRLQRRRAKLTLPRLISTTRQAREFTRHITEYWLPGNEVVADAVVVANELVDNVLVHTQSEPALRLELRADLLSVAVGDLSPDPALIREGKGGNGLVVVAQLAKVWGSSPAMAEGKVVWAVLDTEPPVIGLPVFKPHDGR</sequence>
<comment type="caution">
    <text evidence="2">The sequence shown here is derived from an EMBL/GenBank/DDBJ whole genome shotgun (WGS) entry which is preliminary data.</text>
</comment>
<dbReference type="Gene3D" id="3.30.750.24">
    <property type="entry name" value="STAS domain"/>
    <property type="match status" value="1"/>
</dbReference>
<dbReference type="InterPro" id="IPR036513">
    <property type="entry name" value="STAS_dom_sf"/>
</dbReference>
<keyword evidence="3" id="KW-1185">Reference proteome</keyword>
<dbReference type="RefSeq" id="WP_209665160.1">
    <property type="nucleotide sequence ID" value="NZ_JAGGMS010000001.1"/>
</dbReference>
<dbReference type="Gene3D" id="3.30.565.10">
    <property type="entry name" value="Histidine kinase-like ATPase, C-terminal domain"/>
    <property type="match status" value="1"/>
</dbReference>
<dbReference type="PROSITE" id="PS50801">
    <property type="entry name" value="STAS"/>
    <property type="match status" value="1"/>
</dbReference>
<dbReference type="CDD" id="cd07043">
    <property type="entry name" value="STAS_anti-anti-sigma_factors"/>
    <property type="match status" value="1"/>
</dbReference>
<evidence type="ECO:0000313" key="2">
    <source>
        <dbReference type="EMBL" id="MBP2181783.1"/>
    </source>
</evidence>